<evidence type="ECO:0000313" key="2">
    <source>
        <dbReference type="Proteomes" id="UP000005744"/>
    </source>
</evidence>
<dbReference type="Pfam" id="PF14103">
    <property type="entry name" value="DUF4276"/>
    <property type="match status" value="1"/>
</dbReference>
<dbReference type="Proteomes" id="UP000005744">
    <property type="component" value="Unassembled WGS sequence"/>
</dbReference>
<organism evidence="1 2">
    <name type="scientific">Beggiatoa alba B18LD</name>
    <dbReference type="NCBI Taxonomy" id="395493"/>
    <lineage>
        <taxon>Bacteria</taxon>
        <taxon>Pseudomonadati</taxon>
        <taxon>Pseudomonadota</taxon>
        <taxon>Gammaproteobacteria</taxon>
        <taxon>Thiotrichales</taxon>
        <taxon>Thiotrichaceae</taxon>
        <taxon>Beggiatoa</taxon>
    </lineage>
</organism>
<dbReference type="OrthoDB" id="283783at2"/>
<dbReference type="HOGENOM" id="CLU_109798_1_0_6"/>
<dbReference type="STRING" id="395493.BegalDRAFT_0238"/>
<dbReference type="eggNOG" id="ENOG502ZYZ6">
    <property type="taxonomic scope" value="Bacteria"/>
</dbReference>
<dbReference type="AlphaFoldDB" id="I3CC17"/>
<sequence>MKLLVFFLEEPSAREMLQLLLPRLLPTKDFHYQFIVFEGKQDLEKNIARKIKNWHCPVDYFIILRDQDSGDCYTIKQHLVLKTADKPNVLIRIACHELESWYLGDLSAVEKGLNIKNLSKKQDNRKYRNPDKLANAAEELTKLTDGLYQKVSGSRAIGAYLSIEPNTNQSTSFNIFLSGLQKIITILDNSNFQN</sequence>
<dbReference type="EMBL" id="JH600070">
    <property type="protein sequence ID" value="EIJ41160.1"/>
    <property type="molecule type" value="Genomic_DNA"/>
</dbReference>
<name>I3CC17_9GAMM</name>
<reference evidence="1 2" key="1">
    <citation type="submission" date="2011-11" db="EMBL/GenBank/DDBJ databases">
        <title>Improved High-Quality Draft sequence of Beggiatoa alba B18lD.</title>
        <authorList>
            <consortium name="US DOE Joint Genome Institute"/>
            <person name="Lucas S."/>
            <person name="Han J."/>
            <person name="Lapidus A."/>
            <person name="Cheng J.-F."/>
            <person name="Goodwin L."/>
            <person name="Pitluck S."/>
            <person name="Peters L."/>
            <person name="Mikhailova N."/>
            <person name="Held B."/>
            <person name="Detter J.C."/>
            <person name="Han C."/>
            <person name="Tapia R."/>
            <person name="Land M."/>
            <person name="Hauser L."/>
            <person name="Kyrpides N."/>
            <person name="Ivanova N."/>
            <person name="Pagani I."/>
            <person name="Samuel K."/>
            <person name="Teske A."/>
            <person name="Mueller J."/>
            <person name="Woyke T."/>
        </authorList>
    </citation>
    <scope>NUCLEOTIDE SEQUENCE [LARGE SCALE GENOMIC DNA]</scope>
    <source>
        <strain evidence="1 2">B18LD</strain>
    </source>
</reference>
<dbReference type="InterPro" id="IPR025455">
    <property type="entry name" value="DUF4276"/>
</dbReference>
<protein>
    <recommendedName>
        <fullName evidence="3">DUF4276 domain-containing protein</fullName>
    </recommendedName>
</protein>
<dbReference type="RefSeq" id="WP_002682836.1">
    <property type="nucleotide sequence ID" value="NZ_JH600070.1"/>
</dbReference>
<evidence type="ECO:0008006" key="3">
    <source>
        <dbReference type="Google" id="ProtNLM"/>
    </source>
</evidence>
<accession>I3CC17</accession>
<keyword evidence="2" id="KW-1185">Reference proteome</keyword>
<evidence type="ECO:0000313" key="1">
    <source>
        <dbReference type="EMBL" id="EIJ41160.1"/>
    </source>
</evidence>
<proteinExistence type="predicted"/>
<gene>
    <name evidence="1" type="ORF">BegalDRAFT_0238</name>
</gene>